<name>A0A1B9DRW7_9FLAO</name>
<dbReference type="Proteomes" id="UP000182367">
    <property type="component" value="Unassembled WGS sequence"/>
</dbReference>
<accession>A0A1B9DRW7</accession>
<reference evidence="4 6" key="3">
    <citation type="submission" date="2016-10" db="EMBL/GenBank/DDBJ databases">
        <authorList>
            <person name="Varghese N."/>
            <person name="Submissions S."/>
        </authorList>
    </citation>
    <scope>NUCLEOTIDE SEQUENCE [LARGE SCALE GENOMIC DNA]</scope>
    <source>
        <strain evidence="4 6">Gm-149</strain>
    </source>
</reference>
<dbReference type="Proteomes" id="UP000321579">
    <property type="component" value="Unassembled WGS sequence"/>
</dbReference>
<protein>
    <submittedName>
        <fullName evidence="3">Uncharacterized protein</fullName>
    </submittedName>
</protein>
<keyword evidence="1" id="KW-1133">Transmembrane helix</keyword>
<gene>
    <name evidence="3" type="ORF">FBGL_07240</name>
    <name evidence="2" type="ORF">FGL01_06550</name>
    <name evidence="4" type="ORF">SAMN05192550_1067</name>
</gene>
<evidence type="ECO:0000313" key="3">
    <source>
        <dbReference type="EMBL" id="OCB72432.1"/>
    </source>
</evidence>
<dbReference type="EMBL" id="LVEO01000013">
    <property type="protein sequence ID" value="OCB72432.1"/>
    <property type="molecule type" value="Genomic_DNA"/>
</dbReference>
<reference evidence="2 7" key="4">
    <citation type="submission" date="2019-07" db="EMBL/GenBank/DDBJ databases">
        <title>Whole genome shotgun sequence of Flavobacterium glycines NBRC 105008.</title>
        <authorList>
            <person name="Hosoyama A."/>
            <person name="Uohara A."/>
            <person name="Ohji S."/>
            <person name="Ichikawa N."/>
        </authorList>
    </citation>
    <scope>NUCLEOTIDE SEQUENCE [LARGE SCALE GENOMIC DNA]</scope>
    <source>
        <strain evidence="2 7">NBRC 105008</strain>
    </source>
</reference>
<dbReference type="EMBL" id="BJVF01000001">
    <property type="protein sequence ID" value="GEL09916.1"/>
    <property type="molecule type" value="Genomic_DNA"/>
</dbReference>
<evidence type="ECO:0000313" key="7">
    <source>
        <dbReference type="Proteomes" id="UP000321579"/>
    </source>
</evidence>
<sequence length="92" mass="10724">MHTKEKRKKNQEQREKNIFKLEYIFILFSFFYALSANAQCAMCRAALTNDANVEQAKAVNDGIVYLMVIPYLLVALVGYFVYKMRKSKSKTE</sequence>
<keyword evidence="1" id="KW-0472">Membrane</keyword>
<dbReference type="OrthoDB" id="678747at2"/>
<evidence type="ECO:0000256" key="1">
    <source>
        <dbReference type="SAM" id="Phobius"/>
    </source>
</evidence>
<dbReference type="EMBL" id="FNEO01000001">
    <property type="protein sequence ID" value="SDI88668.1"/>
    <property type="molecule type" value="Genomic_DNA"/>
</dbReference>
<dbReference type="RefSeq" id="WP_066327000.1">
    <property type="nucleotide sequence ID" value="NZ_BJVF01000001.1"/>
</dbReference>
<reference evidence="5" key="1">
    <citation type="submission" date="2016-03" db="EMBL/GenBank/DDBJ databases">
        <title>Draft genome sequence of Paenibacillus glacialis DSM 22343.</title>
        <authorList>
            <person name="Shin S.-K."/>
            <person name="Yi H."/>
        </authorList>
    </citation>
    <scope>NUCLEOTIDE SEQUENCE [LARGE SCALE GENOMIC DNA]</scope>
    <source>
        <strain evidence="5">NBRC 105008</strain>
    </source>
</reference>
<feature type="transmembrane region" description="Helical" evidence="1">
    <location>
        <begin position="21"/>
        <end position="47"/>
    </location>
</feature>
<evidence type="ECO:0000313" key="2">
    <source>
        <dbReference type="EMBL" id="GEL09916.1"/>
    </source>
</evidence>
<comment type="caution">
    <text evidence="3">The sequence shown here is derived from an EMBL/GenBank/DDBJ whole genome shotgun (WGS) entry which is preliminary data.</text>
</comment>
<evidence type="ECO:0000313" key="6">
    <source>
        <dbReference type="Proteomes" id="UP000182367"/>
    </source>
</evidence>
<reference evidence="3" key="2">
    <citation type="submission" date="2016-03" db="EMBL/GenBank/DDBJ databases">
        <authorList>
            <person name="Ploux O."/>
        </authorList>
    </citation>
    <scope>NUCLEOTIDE SEQUENCE</scope>
    <source>
        <strain evidence="3">NBRC 105008</strain>
    </source>
</reference>
<keyword evidence="6" id="KW-1185">Reference proteome</keyword>
<dbReference type="STRING" id="551990.SAMN05192550_1067"/>
<evidence type="ECO:0000313" key="4">
    <source>
        <dbReference type="EMBL" id="SDI88668.1"/>
    </source>
</evidence>
<dbReference type="AlphaFoldDB" id="A0A1B9DRW7"/>
<feature type="transmembrane region" description="Helical" evidence="1">
    <location>
        <begin position="62"/>
        <end position="82"/>
    </location>
</feature>
<evidence type="ECO:0000313" key="5">
    <source>
        <dbReference type="Proteomes" id="UP000093226"/>
    </source>
</evidence>
<organism evidence="3 5">
    <name type="scientific">Flavobacterium glycines</name>
    <dbReference type="NCBI Taxonomy" id="551990"/>
    <lineage>
        <taxon>Bacteria</taxon>
        <taxon>Pseudomonadati</taxon>
        <taxon>Bacteroidota</taxon>
        <taxon>Flavobacteriia</taxon>
        <taxon>Flavobacteriales</taxon>
        <taxon>Flavobacteriaceae</taxon>
        <taxon>Flavobacterium</taxon>
    </lineage>
</organism>
<keyword evidence="1" id="KW-0812">Transmembrane</keyword>
<dbReference type="Proteomes" id="UP000093226">
    <property type="component" value="Unassembled WGS sequence"/>
</dbReference>
<proteinExistence type="predicted"/>